<feature type="compositionally biased region" description="Pro residues" evidence="1">
    <location>
        <begin position="126"/>
        <end position="135"/>
    </location>
</feature>
<dbReference type="Proteomes" id="UP001359485">
    <property type="component" value="Unassembled WGS sequence"/>
</dbReference>
<feature type="compositionally biased region" description="Low complexity" evidence="1">
    <location>
        <begin position="7"/>
        <end position="22"/>
    </location>
</feature>
<comment type="caution">
    <text evidence="2">The sequence shown here is derived from an EMBL/GenBank/DDBJ whole genome shotgun (WGS) entry which is preliminary data.</text>
</comment>
<keyword evidence="3" id="KW-1185">Reference proteome</keyword>
<evidence type="ECO:0000313" key="3">
    <source>
        <dbReference type="Proteomes" id="UP001359485"/>
    </source>
</evidence>
<gene>
    <name evidence="2" type="ORF">RUM44_008279</name>
</gene>
<reference evidence="2 3" key="1">
    <citation type="submission" date="2023-09" db="EMBL/GenBank/DDBJ databases">
        <title>Genomes of two closely related lineages of the louse Polyplax serrata with different host specificities.</title>
        <authorList>
            <person name="Martinu J."/>
            <person name="Tarabai H."/>
            <person name="Stefka J."/>
            <person name="Hypsa V."/>
        </authorList>
    </citation>
    <scope>NUCLEOTIDE SEQUENCE [LARGE SCALE GENOMIC DNA]</scope>
    <source>
        <strain evidence="2">98ZLc_SE</strain>
    </source>
</reference>
<protein>
    <submittedName>
        <fullName evidence="2">Uncharacterized protein</fullName>
    </submittedName>
</protein>
<sequence length="212" mass="23888">MVECDSDSNSNRGNNNGDNGNGTRAGKHNGNDKLYTIPKQLRKGSMKGTLMQPSHQKTRFGKSLRVLYEGSTYAIKSCIGKLTGIVWENGTSERAKKKVPRTGESWESSESQRKAQPARARTFSPPLTPPPPAPRLSPNVFSPVRNLSWDSNLGIHIDFVDRFEGSPYEIRQSTPEKFSNNLEKEYDGYNNSKKEDSIHSRRYWRLLAKSPN</sequence>
<name>A0ABR1B825_POLSC</name>
<dbReference type="EMBL" id="JAWJWF010000002">
    <property type="protein sequence ID" value="KAK6637857.1"/>
    <property type="molecule type" value="Genomic_DNA"/>
</dbReference>
<proteinExistence type="predicted"/>
<feature type="region of interest" description="Disordered" evidence="1">
    <location>
        <begin position="93"/>
        <end position="139"/>
    </location>
</feature>
<accession>A0ABR1B825</accession>
<feature type="region of interest" description="Disordered" evidence="1">
    <location>
        <begin position="1"/>
        <end position="33"/>
    </location>
</feature>
<evidence type="ECO:0000256" key="1">
    <source>
        <dbReference type="SAM" id="MobiDB-lite"/>
    </source>
</evidence>
<evidence type="ECO:0000313" key="2">
    <source>
        <dbReference type="EMBL" id="KAK6637857.1"/>
    </source>
</evidence>
<organism evidence="2 3">
    <name type="scientific">Polyplax serrata</name>
    <name type="common">Common mouse louse</name>
    <dbReference type="NCBI Taxonomy" id="468196"/>
    <lineage>
        <taxon>Eukaryota</taxon>
        <taxon>Metazoa</taxon>
        <taxon>Ecdysozoa</taxon>
        <taxon>Arthropoda</taxon>
        <taxon>Hexapoda</taxon>
        <taxon>Insecta</taxon>
        <taxon>Pterygota</taxon>
        <taxon>Neoptera</taxon>
        <taxon>Paraneoptera</taxon>
        <taxon>Psocodea</taxon>
        <taxon>Troctomorpha</taxon>
        <taxon>Phthiraptera</taxon>
        <taxon>Anoplura</taxon>
        <taxon>Polyplacidae</taxon>
        <taxon>Polyplax</taxon>
    </lineage>
</organism>